<dbReference type="GO" id="GO:0006310">
    <property type="term" value="P:DNA recombination"/>
    <property type="evidence" value="ECO:0007669"/>
    <property type="project" value="UniProtKB-UniRule"/>
</dbReference>
<evidence type="ECO:0000256" key="5">
    <source>
        <dbReference type="ARBA" id="ARBA00023204"/>
    </source>
</evidence>
<comment type="function">
    <text evidence="7">Component of the SMC5-SMC6 complex, that promotes sister chromatid alignment after DNA damage and facilitates double-stranded DNA breaks (DSBs) repair via homologous recombination between sister chromatids.</text>
</comment>
<reference evidence="11 12" key="1">
    <citation type="submission" date="2018-02" db="EMBL/GenBank/DDBJ databases">
        <title>The genomes of Aspergillus section Nigri reveals drivers in fungal speciation.</title>
        <authorList>
            <consortium name="DOE Joint Genome Institute"/>
            <person name="Vesth T.C."/>
            <person name="Nybo J."/>
            <person name="Theobald S."/>
            <person name="Brandl J."/>
            <person name="Frisvad J.C."/>
            <person name="Nielsen K.F."/>
            <person name="Lyhne E.K."/>
            <person name="Kogle M.E."/>
            <person name="Kuo A."/>
            <person name="Riley R."/>
            <person name="Clum A."/>
            <person name="Nolan M."/>
            <person name="Lipzen A."/>
            <person name="Salamov A."/>
            <person name="Henrissat B."/>
            <person name="Wiebenga A."/>
            <person name="De vries R.P."/>
            <person name="Grigoriev I.V."/>
            <person name="Mortensen U.H."/>
            <person name="Andersen M.R."/>
            <person name="Baker S.E."/>
        </authorList>
    </citation>
    <scope>NUCLEOTIDE SEQUENCE [LARGE SCALE GENOMIC DNA]</scope>
    <source>
        <strain evidence="11 12">CBS 101889</strain>
    </source>
</reference>
<feature type="compositionally biased region" description="Polar residues" evidence="8">
    <location>
        <begin position="9"/>
        <end position="19"/>
    </location>
</feature>
<evidence type="ECO:0000256" key="8">
    <source>
        <dbReference type="SAM" id="MobiDB-lite"/>
    </source>
</evidence>
<evidence type="ECO:0000256" key="7">
    <source>
        <dbReference type="RuleBase" id="RU365071"/>
    </source>
</evidence>
<keyword evidence="5 7" id="KW-0234">DNA repair</keyword>
<accession>A0A395HLW8</accession>
<evidence type="ECO:0000259" key="10">
    <source>
        <dbReference type="Pfam" id="PF15412"/>
    </source>
</evidence>
<proteinExistence type="inferred from homology"/>
<dbReference type="GO" id="GO:0005634">
    <property type="term" value="C:nucleus"/>
    <property type="evidence" value="ECO:0007669"/>
    <property type="project" value="UniProtKB-SubCell"/>
</dbReference>
<evidence type="ECO:0000313" key="12">
    <source>
        <dbReference type="Proteomes" id="UP000248961"/>
    </source>
</evidence>
<dbReference type="InterPro" id="IPR027786">
    <property type="entry name" value="Nse4/EID"/>
</dbReference>
<dbReference type="OrthoDB" id="361242at2759"/>
<evidence type="ECO:0000256" key="1">
    <source>
        <dbReference type="ARBA" id="ARBA00004123"/>
    </source>
</evidence>
<dbReference type="GO" id="GO:0030915">
    <property type="term" value="C:Smc5-Smc6 complex"/>
    <property type="evidence" value="ECO:0007669"/>
    <property type="project" value="UniProtKB-UniRule"/>
</dbReference>
<dbReference type="Pfam" id="PF15412">
    <property type="entry name" value="Nse4-Nse3_bdg"/>
    <property type="match status" value="1"/>
</dbReference>
<name>A0A395HLW8_ASPHC</name>
<evidence type="ECO:0000256" key="6">
    <source>
        <dbReference type="ARBA" id="ARBA00023242"/>
    </source>
</evidence>
<feature type="compositionally biased region" description="Polar residues" evidence="8">
    <location>
        <begin position="182"/>
        <end position="193"/>
    </location>
</feature>
<protein>
    <recommendedName>
        <fullName evidence="7">Non-structural maintenance of chromosomes element 4</fullName>
    </recommendedName>
</protein>
<dbReference type="Proteomes" id="UP000248961">
    <property type="component" value="Unassembled WGS sequence"/>
</dbReference>
<feature type="domain" description="Non-structural maintenance of chromosome element 4 C-terminal" evidence="9">
    <location>
        <begin position="335"/>
        <end position="422"/>
    </location>
</feature>
<feature type="region of interest" description="Disordered" evidence="8">
    <location>
        <begin position="181"/>
        <end position="211"/>
    </location>
</feature>
<gene>
    <name evidence="11" type="ORF">BO97DRAFT_446088</name>
</gene>
<dbReference type="InterPro" id="IPR014854">
    <property type="entry name" value="Nse4_C"/>
</dbReference>
<dbReference type="PANTHER" id="PTHR16140:SF0">
    <property type="entry name" value="NON-STRUCTURAL MAINTENANCE OF CHROMOSOMES ELEMENT 4"/>
    <property type="match status" value="1"/>
</dbReference>
<keyword evidence="3 7" id="KW-0227">DNA damage</keyword>
<keyword evidence="12" id="KW-1185">Reference proteome</keyword>
<dbReference type="STRING" id="1450537.A0A395HLW8"/>
<evidence type="ECO:0000256" key="2">
    <source>
        <dbReference type="ARBA" id="ARBA00008997"/>
    </source>
</evidence>
<keyword evidence="6 7" id="KW-0539">Nucleus</keyword>
<dbReference type="EMBL" id="KZ824312">
    <property type="protein sequence ID" value="RAL08606.1"/>
    <property type="molecule type" value="Genomic_DNA"/>
</dbReference>
<evidence type="ECO:0000256" key="4">
    <source>
        <dbReference type="ARBA" id="ARBA00023172"/>
    </source>
</evidence>
<dbReference type="Pfam" id="PF08743">
    <property type="entry name" value="Nse4_C"/>
    <property type="match status" value="1"/>
</dbReference>
<evidence type="ECO:0000256" key="3">
    <source>
        <dbReference type="ARBA" id="ARBA00022763"/>
    </source>
</evidence>
<evidence type="ECO:0000259" key="9">
    <source>
        <dbReference type="Pfam" id="PF08743"/>
    </source>
</evidence>
<comment type="subunit">
    <text evidence="7">Component of the SMC5-SMC6 complex.</text>
</comment>
<organism evidence="11 12">
    <name type="scientific">Aspergillus homomorphus (strain CBS 101889)</name>
    <dbReference type="NCBI Taxonomy" id="1450537"/>
    <lineage>
        <taxon>Eukaryota</taxon>
        <taxon>Fungi</taxon>
        <taxon>Dikarya</taxon>
        <taxon>Ascomycota</taxon>
        <taxon>Pezizomycotina</taxon>
        <taxon>Eurotiomycetes</taxon>
        <taxon>Eurotiomycetidae</taxon>
        <taxon>Eurotiales</taxon>
        <taxon>Aspergillaceae</taxon>
        <taxon>Aspergillus</taxon>
        <taxon>Aspergillus subgen. Circumdati</taxon>
    </lineage>
</organism>
<feature type="compositionally biased region" description="Polar residues" evidence="8">
    <location>
        <begin position="26"/>
        <end position="42"/>
    </location>
</feature>
<dbReference type="GeneID" id="37202902"/>
<dbReference type="RefSeq" id="XP_025547760.1">
    <property type="nucleotide sequence ID" value="XM_025698613.1"/>
</dbReference>
<sequence length="437" mass="48662">MARHPPPDRTSTQAFSPEPSSDKENNPTAPGNSKRVQIQAMASSARKRQRGSTRGTNTQGSQSQGTRSQQFRNKDYYDPDQDEAERRRIRKGLRDLTRDLNDSRSEFLQAGNSGIRSTIEKANELFQGVKQTSDATIDSRLLVSAADLGYKKTAQLVLGDASAGIDVDEFVSKCITFMRQGPTDSESVIPSSTQRRRAARPTDDDGEDDGDALNWDWLGRAASFCSNSRPSVPGFLLGPLSVQKRTRQQAVRRVRERIDPSRAVAPQDLQDKDLDRQETFNLTTMCGNINQLLAKTQNNGQDTVERQLSQLQADPSEELLQQVMAENNVADDGGVPLFRFCINPRSFGQSVENLFYVSFLVRDGLIGISVDSRGLPTLHAAKPHVPSEAQKKGVQKHQAIFTLDFETWQDLIEAYAIDECIIPHRAEEAQPTAQTWR</sequence>
<dbReference type="VEuPathDB" id="FungiDB:BO97DRAFT_446088"/>
<comment type="similarity">
    <text evidence="2 7">Belongs to the NSE4 family.</text>
</comment>
<dbReference type="PANTHER" id="PTHR16140">
    <property type="entry name" value="NON-STRUCTURAL MAINTENANCE OF CHROMOSOMES ELEMENT 4"/>
    <property type="match status" value="1"/>
</dbReference>
<comment type="subcellular location">
    <subcellularLocation>
        <location evidence="1 7">Nucleus</location>
    </subcellularLocation>
</comment>
<keyword evidence="4 7" id="KW-0233">DNA recombination</keyword>
<dbReference type="AlphaFoldDB" id="A0A395HLW8"/>
<dbReference type="GO" id="GO:0006281">
    <property type="term" value="P:DNA repair"/>
    <property type="evidence" value="ECO:0007669"/>
    <property type="project" value="UniProtKB-UniRule"/>
</dbReference>
<feature type="compositionally biased region" description="Low complexity" evidence="8">
    <location>
        <begin position="52"/>
        <end position="70"/>
    </location>
</feature>
<evidence type="ECO:0000313" key="11">
    <source>
        <dbReference type="EMBL" id="RAL08606.1"/>
    </source>
</evidence>
<dbReference type="InterPro" id="IPR029225">
    <property type="entry name" value="Nse4_Nse3-bd"/>
</dbReference>
<feature type="region of interest" description="Disordered" evidence="8">
    <location>
        <begin position="1"/>
        <end position="87"/>
    </location>
</feature>
<feature type="domain" description="Nse4/EID protein Nse3/MAGE-binding" evidence="10">
    <location>
        <begin position="138"/>
        <end position="181"/>
    </location>
</feature>